<feature type="region of interest" description="Disordered" evidence="12">
    <location>
        <begin position="353"/>
        <end position="446"/>
    </location>
</feature>
<evidence type="ECO:0000259" key="13">
    <source>
        <dbReference type="PROSITE" id="PS50835"/>
    </source>
</evidence>
<dbReference type="GO" id="GO:0004674">
    <property type="term" value="F:protein serine/threonine kinase activity"/>
    <property type="evidence" value="ECO:0007669"/>
    <property type="project" value="UniProtKB-KW"/>
</dbReference>
<dbReference type="PANTHER" id="PTHR47091:SF1">
    <property type="entry name" value="ALPHA-PROTEIN KINASE 3"/>
    <property type="match status" value="1"/>
</dbReference>
<reference evidence="16 17" key="1">
    <citation type="submission" date="2025-04" db="UniProtKB">
        <authorList>
            <consortium name="RefSeq"/>
        </authorList>
    </citation>
    <scope>IDENTIFICATION</scope>
</reference>
<feature type="domain" description="Alpha-type protein kinase" evidence="14">
    <location>
        <begin position="1575"/>
        <end position="1806"/>
    </location>
</feature>
<feature type="compositionally biased region" description="Polar residues" evidence="12">
    <location>
        <begin position="387"/>
        <end position="396"/>
    </location>
</feature>
<dbReference type="Gene3D" id="2.60.40.10">
    <property type="entry name" value="Immunoglobulins"/>
    <property type="match status" value="2"/>
</dbReference>
<feature type="region of interest" description="Disordered" evidence="12">
    <location>
        <begin position="458"/>
        <end position="581"/>
    </location>
</feature>
<keyword evidence="8" id="KW-0393">Immunoglobulin domain</keyword>
<accession>A0A6P8PLS7</accession>
<dbReference type="SUPFAM" id="SSF56112">
    <property type="entry name" value="Protein kinase-like (PK-like)"/>
    <property type="match status" value="1"/>
</dbReference>
<evidence type="ECO:0000256" key="7">
    <source>
        <dbReference type="ARBA" id="ARBA00023157"/>
    </source>
</evidence>
<feature type="region of interest" description="Disordered" evidence="12">
    <location>
        <begin position="1189"/>
        <end position="1209"/>
    </location>
</feature>
<evidence type="ECO:0000256" key="4">
    <source>
        <dbReference type="ARBA" id="ARBA00022679"/>
    </source>
</evidence>
<name>A0A6P8PLS7_GEOSA</name>
<keyword evidence="5" id="KW-0677">Repeat</keyword>
<dbReference type="FunFam" id="3.20.200.10:FF:000003">
    <property type="entry name" value="alpha-protein kinase 3"/>
    <property type="match status" value="1"/>
</dbReference>
<dbReference type="KEGG" id="gsh:117348464"/>
<feature type="compositionally biased region" description="Low complexity" evidence="12">
    <location>
        <begin position="1158"/>
        <end position="1172"/>
    </location>
</feature>
<protein>
    <recommendedName>
        <fullName evidence="2">non-specific serine/threonine protein kinase</fullName>
        <ecNumber evidence="2">2.7.11.1</ecNumber>
    </recommendedName>
</protein>
<feature type="compositionally biased region" description="Basic and acidic residues" evidence="12">
    <location>
        <begin position="973"/>
        <end position="989"/>
    </location>
</feature>
<feature type="compositionally biased region" description="Polar residues" evidence="12">
    <location>
        <begin position="917"/>
        <end position="926"/>
    </location>
</feature>
<evidence type="ECO:0000256" key="3">
    <source>
        <dbReference type="ARBA" id="ARBA00022527"/>
    </source>
</evidence>
<feature type="compositionally biased region" description="Polar residues" evidence="12">
    <location>
        <begin position="1359"/>
        <end position="1390"/>
    </location>
</feature>
<dbReference type="GeneID" id="117348464"/>
<evidence type="ECO:0000256" key="12">
    <source>
        <dbReference type="SAM" id="MobiDB-lite"/>
    </source>
</evidence>
<dbReference type="InterPro" id="IPR003599">
    <property type="entry name" value="Ig_sub"/>
</dbReference>
<dbReference type="RefSeq" id="XP_033776541.1">
    <property type="nucleotide sequence ID" value="XM_033920650.1"/>
</dbReference>
<feature type="region of interest" description="Disordered" evidence="12">
    <location>
        <begin position="755"/>
        <end position="798"/>
    </location>
</feature>
<dbReference type="Pfam" id="PF07679">
    <property type="entry name" value="I-set"/>
    <property type="match status" value="2"/>
</dbReference>
<evidence type="ECO:0000256" key="9">
    <source>
        <dbReference type="ARBA" id="ARBA00047899"/>
    </source>
</evidence>
<feature type="region of interest" description="Disordered" evidence="12">
    <location>
        <begin position="1358"/>
        <end position="1404"/>
    </location>
</feature>
<keyword evidence="11" id="KW-0175">Coiled coil</keyword>
<feature type="region of interest" description="Disordered" evidence="12">
    <location>
        <begin position="267"/>
        <end position="296"/>
    </location>
</feature>
<comment type="catalytic activity">
    <reaction evidence="9">
        <text>L-threonyl-[protein] + ATP = O-phospho-L-threonyl-[protein] + ADP + H(+)</text>
        <dbReference type="Rhea" id="RHEA:46608"/>
        <dbReference type="Rhea" id="RHEA-COMP:11060"/>
        <dbReference type="Rhea" id="RHEA-COMP:11605"/>
        <dbReference type="ChEBI" id="CHEBI:15378"/>
        <dbReference type="ChEBI" id="CHEBI:30013"/>
        <dbReference type="ChEBI" id="CHEBI:30616"/>
        <dbReference type="ChEBI" id="CHEBI:61977"/>
        <dbReference type="ChEBI" id="CHEBI:456216"/>
        <dbReference type="EC" id="2.7.11.1"/>
    </reaction>
</comment>
<gene>
    <name evidence="16 17" type="primary">ALPK3</name>
</gene>
<feature type="domain" description="Ig-like" evidence="13">
    <location>
        <begin position="91"/>
        <end position="182"/>
    </location>
</feature>
<dbReference type="InterPro" id="IPR007110">
    <property type="entry name" value="Ig-like_dom"/>
</dbReference>
<feature type="region of interest" description="Disordered" evidence="12">
    <location>
        <begin position="208"/>
        <end position="231"/>
    </location>
</feature>
<feature type="coiled-coil region" evidence="11">
    <location>
        <begin position="699"/>
        <end position="736"/>
    </location>
</feature>
<dbReference type="PANTHER" id="PTHR47091">
    <property type="entry name" value="ALPHA-PROTEIN KINASE 2-RELATED"/>
    <property type="match status" value="1"/>
</dbReference>
<dbReference type="InterPro" id="IPR013783">
    <property type="entry name" value="Ig-like_fold"/>
</dbReference>
<evidence type="ECO:0000256" key="1">
    <source>
        <dbReference type="ARBA" id="ARBA00008651"/>
    </source>
</evidence>
<evidence type="ECO:0000256" key="10">
    <source>
        <dbReference type="ARBA" id="ARBA00048679"/>
    </source>
</evidence>
<dbReference type="InterPro" id="IPR011009">
    <property type="entry name" value="Kinase-like_dom_sf"/>
</dbReference>
<dbReference type="CTD" id="57538"/>
<evidence type="ECO:0000313" key="15">
    <source>
        <dbReference type="Proteomes" id="UP000515159"/>
    </source>
</evidence>
<dbReference type="PROSITE" id="PS51158">
    <property type="entry name" value="ALPHA_KINASE"/>
    <property type="match status" value="1"/>
</dbReference>
<feature type="region of interest" description="Disordered" evidence="12">
    <location>
        <begin position="1140"/>
        <end position="1176"/>
    </location>
</feature>
<feature type="region of interest" description="Disordered" evidence="12">
    <location>
        <begin position="632"/>
        <end position="684"/>
    </location>
</feature>
<feature type="compositionally biased region" description="Polar residues" evidence="12">
    <location>
        <begin position="955"/>
        <end position="972"/>
    </location>
</feature>
<dbReference type="GO" id="GO:0005634">
    <property type="term" value="C:nucleus"/>
    <property type="evidence" value="ECO:0007669"/>
    <property type="project" value="TreeGrafter"/>
</dbReference>
<keyword evidence="6 16" id="KW-0418">Kinase</keyword>
<feature type="compositionally biased region" description="Basic and acidic residues" evidence="12">
    <location>
        <begin position="418"/>
        <end position="434"/>
    </location>
</feature>
<dbReference type="Pfam" id="PF02816">
    <property type="entry name" value="Alpha_kinase"/>
    <property type="match status" value="1"/>
</dbReference>
<feature type="compositionally biased region" description="Polar residues" evidence="12">
    <location>
        <begin position="435"/>
        <end position="445"/>
    </location>
</feature>
<comment type="catalytic activity">
    <reaction evidence="10">
        <text>L-seryl-[protein] + ATP = O-phospho-L-seryl-[protein] + ADP + H(+)</text>
        <dbReference type="Rhea" id="RHEA:17989"/>
        <dbReference type="Rhea" id="RHEA-COMP:9863"/>
        <dbReference type="Rhea" id="RHEA-COMP:11604"/>
        <dbReference type="ChEBI" id="CHEBI:15378"/>
        <dbReference type="ChEBI" id="CHEBI:29999"/>
        <dbReference type="ChEBI" id="CHEBI:30616"/>
        <dbReference type="ChEBI" id="CHEBI:83421"/>
        <dbReference type="ChEBI" id="CHEBI:456216"/>
        <dbReference type="EC" id="2.7.11.1"/>
    </reaction>
</comment>
<dbReference type="RefSeq" id="XP_033776542.1">
    <property type="nucleotide sequence ID" value="XM_033920651.1"/>
</dbReference>
<organism evidence="15 16">
    <name type="scientific">Geotrypetes seraphini</name>
    <name type="common">Gaboon caecilian</name>
    <name type="synonym">Caecilia seraphini</name>
    <dbReference type="NCBI Taxonomy" id="260995"/>
    <lineage>
        <taxon>Eukaryota</taxon>
        <taxon>Metazoa</taxon>
        <taxon>Chordata</taxon>
        <taxon>Craniata</taxon>
        <taxon>Vertebrata</taxon>
        <taxon>Euteleostomi</taxon>
        <taxon>Amphibia</taxon>
        <taxon>Gymnophiona</taxon>
        <taxon>Geotrypetes</taxon>
    </lineage>
</organism>
<evidence type="ECO:0000313" key="16">
    <source>
        <dbReference type="RefSeq" id="XP_033776541.1"/>
    </source>
</evidence>
<keyword evidence="7" id="KW-1015">Disulfide bond</keyword>
<evidence type="ECO:0000256" key="8">
    <source>
        <dbReference type="ARBA" id="ARBA00023319"/>
    </source>
</evidence>
<dbReference type="FunFam" id="2.60.40.10:FF:000069">
    <property type="entry name" value="Alpha-protein kinase 3"/>
    <property type="match status" value="1"/>
</dbReference>
<dbReference type="Proteomes" id="UP000515159">
    <property type="component" value="Chromosome 14"/>
</dbReference>
<evidence type="ECO:0000256" key="2">
    <source>
        <dbReference type="ARBA" id="ARBA00012513"/>
    </source>
</evidence>
<dbReference type="InterPro" id="IPR013098">
    <property type="entry name" value="Ig_I-set"/>
</dbReference>
<dbReference type="EC" id="2.7.11.1" evidence="2"/>
<dbReference type="SMART" id="SM00408">
    <property type="entry name" value="IGc2"/>
    <property type="match status" value="2"/>
</dbReference>
<dbReference type="SMART" id="SM00811">
    <property type="entry name" value="Alpha_kinase"/>
    <property type="match status" value="1"/>
</dbReference>
<comment type="similarity">
    <text evidence="1">Belongs to the protein kinase superfamily. Alpha-type protein kinase family. ALPK subfamily.</text>
</comment>
<feature type="compositionally biased region" description="Basic and acidic residues" evidence="12">
    <location>
        <begin position="1140"/>
        <end position="1151"/>
    </location>
</feature>
<feature type="compositionally biased region" description="Polar residues" evidence="12">
    <location>
        <begin position="990"/>
        <end position="999"/>
    </location>
</feature>
<dbReference type="GO" id="GO:0055013">
    <property type="term" value="P:cardiac muscle cell development"/>
    <property type="evidence" value="ECO:0007669"/>
    <property type="project" value="TreeGrafter"/>
</dbReference>
<feature type="compositionally biased region" description="Basic and acidic residues" evidence="12">
    <location>
        <begin position="460"/>
        <end position="482"/>
    </location>
</feature>
<feature type="compositionally biased region" description="Basic and acidic residues" evidence="12">
    <location>
        <begin position="766"/>
        <end position="781"/>
    </location>
</feature>
<evidence type="ECO:0000256" key="11">
    <source>
        <dbReference type="SAM" id="Coils"/>
    </source>
</evidence>
<feature type="compositionally biased region" description="Low complexity" evidence="12">
    <location>
        <begin position="1815"/>
        <end position="1832"/>
    </location>
</feature>
<feature type="region of interest" description="Disordered" evidence="12">
    <location>
        <begin position="905"/>
        <end position="932"/>
    </location>
</feature>
<sequence length="1887" mass="208634">MESRRLRSHSASGNGQYYIFNSRFLNGSSNESDSGLEEEDGPEFFTRPDSRNYLLNVRPENSVSSSQLLRYPSARTTFCAIISQLTEETQPCFETTLKSRAVSKDCDVKFTCLVSGYPVPEVTWYKDDEEMDRYCGLPKYQILRNGKRHTLQLYKCSEEDAAIYQASASNNKGIVSCSGVLEVGAMTEFKIHQRWFAKLKRKAEAKMRELEQSRKRGKENMEDRDMLRRLSPERFQRKRRFSAESIIGLPTPLVEKEDVVKMHIPDPTSRLHEDIPDSMEQQTNEDDLSNGEEVTTNGYASQDNLEENGQDFIGHVNDSVEKITKRSTAKDFWAKKIKKEEEHIAARVGGVKKSTGLNPALNRPRFAPGPAKGKVQEAMEVGKSPTIEANQKNVASSVPPKNPKFISSKQPPVGSGKKSREAETSKGKESKDTKQIGSVPSQEKVNVSLRAMYFENAVSAREKPLGPGEADVRNKQKSKRWDITQQEDPPETIKAPLLKSAHEPPKPIPRRSKTQRGVKPEVKESKSAVITTTDSTPAPVDSKTKLESQGQVTIPRAELLHSLPAPETPPPSRISSLSSTVLPHSPPAETVLVCKALSPSNISALPSTKTLHSPQAEVAPILEMPLPLNNSSELSEETIKQTDLLDSVPPCDGPPFTSSSPAATLQDSPPPAPDEIKSPQSRVSEEQLACQVFSETVSREETLKKFHELEVEYQALQRAYAQLQEQLKINHQMEQDTQVATTNILCSLGDSNQGTVVTTEEAPETMEGKNKSLQDLSDEKAPVSMETEQSEPMESGLMPKHISQTPLQEEHIEYTVETSTTNPMVSPGPLMVDLVHSSKERARFEKDDKEDMDVRDKDISLLLAVECDQQGEDSSQQLETTGSDFTESILGPESQVMEEAKQVEQVEAGTGEPEGLSVQNLPSTDTGKSETKEKCLAVSHEVTNWASELGEDISKTQSGIVPSPSPASTSLHMQERQTDKMDVSGREEPTSASASQENVQPDDPGIQSVAMLLYSVKNELDSKKPCDLITPKEELVRMEDFEIKFVTQMSQDVKDDSEVFLQYDGLKQEDALEKLTSACETRDTINKASTTPSISQAEHREEVIQDDIISMDQGKQDGGLMASLKNSLLVLLNMAPTATDRRKDAVKEENKQVTGNNQDDQLQPDTTDQFPDVGIGGMLPTTSRKIAERATNTDSIQSAESMPSGSTSGIMASLSEEDMAQNVEIMQSKDLTPKVESPCLSPRIARKAAELTGEELFSSKELLHLSPVTSRKLTAKLDSEEEGSAVLPVPAIIVGNIAVEDNVMLSELQPDGNLKGKFGESTALIPSATPEELASGARRKIYLPKPKQLNDVETIALDSPNSQTHPKQESPNVSPGMSRRNTTSLQGPVSPQSPPIEKHSPNLTRKMMTLEVPKMYEEQVDKGNTTEDFALETKDFYTDTKDEGQGVESKKVNDPFKAPQVIRKIRAEEFSDVSAGNLKLWCQFFNVLSDSVITWYKDERLVAEVKKCSGDEGQVALAIVQASRKDCGVYQCTIQNVYGTDSTDFLLSAEVLSGITPRELEVGEEIEMTPMVFAKGLADSGYWGDKYFGRIVLADVDVGEGYLRKACRAKVIYGLEPMFESGKTCIIKVHNFITFGTKNENTLVEKNYDITIQECKIQNTTREYCKIFAAEARVMPDFGQVPEIIPLNLIYRPANNIPYATIEEDLVGHFERYCTKDRGGTLHMKNISEVDQKCCTFQHWVYQWTNGNFLVTVLEGVGWKITNIGIATKSRGYQGLKESCFPALLDQFTSVHQCNRYCDTLGLKSLKSADTLQQSSKPKGSKSPSMGRKSGSAQSSPQMQKKGLASPQGTRKAGTSPKNPRKTSETAVAQPTAKHKTVEIPRSVRMR</sequence>
<evidence type="ECO:0000256" key="5">
    <source>
        <dbReference type="ARBA" id="ARBA00022737"/>
    </source>
</evidence>
<keyword evidence="4" id="KW-0808">Transferase</keyword>
<dbReference type="OrthoDB" id="301415at2759"/>
<feature type="compositionally biased region" description="Polar residues" evidence="12">
    <location>
        <begin position="656"/>
        <end position="667"/>
    </location>
</feature>
<dbReference type="Gene3D" id="3.20.200.10">
    <property type="entry name" value="MHCK/EF2 kinase"/>
    <property type="match status" value="1"/>
</dbReference>
<dbReference type="SMART" id="SM00409">
    <property type="entry name" value="IG"/>
    <property type="match status" value="2"/>
</dbReference>
<feature type="region of interest" description="Disordered" evidence="12">
    <location>
        <begin position="955"/>
        <end position="1003"/>
    </location>
</feature>
<dbReference type="InterPro" id="IPR036179">
    <property type="entry name" value="Ig-like_dom_sf"/>
</dbReference>
<evidence type="ECO:0000256" key="6">
    <source>
        <dbReference type="ARBA" id="ARBA00022777"/>
    </source>
</evidence>
<evidence type="ECO:0000313" key="17">
    <source>
        <dbReference type="RefSeq" id="XP_033776542.1"/>
    </source>
</evidence>
<dbReference type="CDD" id="cd16973">
    <property type="entry name" value="Alpha_kinase_ALPK3"/>
    <property type="match status" value="1"/>
</dbReference>
<feature type="domain" description="Ig-like" evidence="13">
    <location>
        <begin position="1459"/>
        <end position="1548"/>
    </location>
</feature>
<dbReference type="GO" id="GO:0005524">
    <property type="term" value="F:ATP binding"/>
    <property type="evidence" value="ECO:0007669"/>
    <property type="project" value="InterPro"/>
</dbReference>
<proteinExistence type="inferred from homology"/>
<evidence type="ECO:0000259" key="14">
    <source>
        <dbReference type="PROSITE" id="PS51158"/>
    </source>
</evidence>
<keyword evidence="15" id="KW-1185">Reference proteome</keyword>
<dbReference type="CDD" id="cd00096">
    <property type="entry name" value="Ig"/>
    <property type="match status" value="1"/>
</dbReference>
<keyword evidence="3" id="KW-0723">Serine/threonine-protein kinase</keyword>
<dbReference type="PROSITE" id="PS50835">
    <property type="entry name" value="IG_LIKE"/>
    <property type="match status" value="2"/>
</dbReference>
<dbReference type="InterPro" id="IPR003598">
    <property type="entry name" value="Ig_sub2"/>
</dbReference>
<feature type="region of interest" description="Disordered" evidence="12">
    <location>
        <begin position="1809"/>
        <end position="1887"/>
    </location>
</feature>
<dbReference type="InterPro" id="IPR004166">
    <property type="entry name" value="a-kinase_dom"/>
</dbReference>
<dbReference type="SUPFAM" id="SSF48726">
    <property type="entry name" value="Immunoglobulin"/>
    <property type="match status" value="2"/>
</dbReference>